<protein>
    <submittedName>
        <fullName evidence="2">Uncharacterized protein</fullName>
    </submittedName>
</protein>
<dbReference type="EMBL" id="QUTF01011689">
    <property type="protein sequence ID" value="RHZ27361.1"/>
    <property type="molecule type" value="Genomic_DNA"/>
</dbReference>
<evidence type="ECO:0000313" key="2">
    <source>
        <dbReference type="EMBL" id="RHZ31745.1"/>
    </source>
</evidence>
<dbReference type="EMBL" id="QUTE01006738">
    <property type="protein sequence ID" value="RHZ31745.1"/>
    <property type="molecule type" value="Genomic_DNA"/>
</dbReference>
<organism evidence="2 3">
    <name type="scientific">Aphanomyces astaci</name>
    <name type="common">Crayfish plague agent</name>
    <dbReference type="NCBI Taxonomy" id="112090"/>
    <lineage>
        <taxon>Eukaryota</taxon>
        <taxon>Sar</taxon>
        <taxon>Stramenopiles</taxon>
        <taxon>Oomycota</taxon>
        <taxon>Saprolegniomycetes</taxon>
        <taxon>Saprolegniales</taxon>
        <taxon>Verrucalvaceae</taxon>
        <taxon>Aphanomyces</taxon>
    </lineage>
</organism>
<gene>
    <name evidence="1" type="ORF">DYB26_005813</name>
    <name evidence="2" type="ORF">DYB31_012911</name>
</gene>
<evidence type="ECO:0000313" key="3">
    <source>
        <dbReference type="Proteomes" id="UP000266196"/>
    </source>
</evidence>
<comment type="caution">
    <text evidence="2">The sequence shown here is derived from an EMBL/GenBank/DDBJ whole genome shotgun (WGS) entry which is preliminary data.</text>
</comment>
<dbReference type="VEuPathDB" id="FungiDB:H257_16893"/>
<reference evidence="3 4" key="1">
    <citation type="submission" date="2018-08" db="EMBL/GenBank/DDBJ databases">
        <title>Aphanomyces genome sequencing and annotation.</title>
        <authorList>
            <person name="Minardi D."/>
            <person name="Oidtmann B."/>
            <person name="Van Der Giezen M."/>
            <person name="Studholme D.J."/>
        </authorList>
    </citation>
    <scope>NUCLEOTIDE SEQUENCE [LARGE SCALE GENOMIC DNA]</scope>
    <source>
        <strain evidence="2 3">197901</strain>
        <strain evidence="1 4">FDL457</strain>
    </source>
</reference>
<dbReference type="Proteomes" id="UP000266196">
    <property type="component" value="Unassembled WGS sequence"/>
</dbReference>
<accession>A0A397FGF7</accession>
<dbReference type="Proteomes" id="UP000286510">
    <property type="component" value="Unassembled WGS sequence"/>
</dbReference>
<name>A0A397FGF7_APHAT</name>
<evidence type="ECO:0000313" key="4">
    <source>
        <dbReference type="Proteomes" id="UP000286510"/>
    </source>
</evidence>
<proteinExistence type="predicted"/>
<dbReference type="AlphaFoldDB" id="A0A397FGF7"/>
<evidence type="ECO:0000313" key="1">
    <source>
        <dbReference type="EMBL" id="RHZ27361.1"/>
    </source>
</evidence>
<sequence>MCYRSHCHVQYQQCVQVFGDGCFCYPGLLQCLQTACTSFYQTAVDQCLEQQAQPARCIVRCHAQRYPVAFSTETSPSPSGRATNVTNDTIVFIDDTYAFDDNVEYTVVVVLYVEATTAALLQDADYEIATAIAGVPSSKEYFDVSNVTLTFQDVLVNDTAPVLEVTATIALSSFKAMQATDTMFQAMMLGNSNSTFGAQLVDAHVLFDPVQVSVADVKSDVSFASDDNAQEIPGNSGGDIPSYVSPRTIVVAVLLLLV</sequence>